<gene>
    <name evidence="2" type="ORF">BCY89_16210</name>
</gene>
<feature type="transmembrane region" description="Helical" evidence="1">
    <location>
        <begin position="94"/>
        <end position="111"/>
    </location>
</feature>
<feature type="transmembrane region" description="Helical" evidence="1">
    <location>
        <begin position="232"/>
        <end position="253"/>
    </location>
</feature>
<keyword evidence="3" id="KW-1185">Reference proteome</keyword>
<sequence length="254" mass="29717">MSENNFAELYKTWPTDQLLSVVDNPDHYEPSALEAAEIELKSRQLTTEELTAARSVLNQREAEKETNFDTIKAKEQWAITGRFDTPRVQVVKRSILRISFFTGFLIVFKGYNLFPALVYPIKYFKELPDNYTLLSFFNVMVLMVGVLLFWLLKRTGWILLTLFFASSSSMVVSTLMYMLFQSRREAKILVEFNPILQPYPLEMYILPILLYGFLTWILCTKKIRECYFISKIAMFWTLAVGILLIPCLSFWLML</sequence>
<evidence type="ECO:0000313" key="2">
    <source>
        <dbReference type="EMBL" id="RKF31711.1"/>
    </source>
</evidence>
<feature type="transmembrane region" description="Helical" evidence="1">
    <location>
        <begin position="200"/>
        <end position="220"/>
    </location>
</feature>
<protein>
    <submittedName>
        <fullName evidence="2">Uncharacterized protein</fullName>
    </submittedName>
</protein>
<feature type="transmembrane region" description="Helical" evidence="1">
    <location>
        <begin position="131"/>
        <end position="152"/>
    </location>
</feature>
<keyword evidence="1" id="KW-1133">Transmembrane helix</keyword>
<name>A0A420FFT2_9SPHI</name>
<organism evidence="2 3">
    <name type="scientific">Sphingobacterium siyangense</name>
    <dbReference type="NCBI Taxonomy" id="459529"/>
    <lineage>
        <taxon>Bacteria</taxon>
        <taxon>Pseudomonadati</taxon>
        <taxon>Bacteroidota</taxon>
        <taxon>Sphingobacteriia</taxon>
        <taxon>Sphingobacteriales</taxon>
        <taxon>Sphingobacteriaceae</taxon>
        <taxon>Sphingobacterium</taxon>
    </lineage>
</organism>
<keyword evidence="1" id="KW-0812">Transmembrane</keyword>
<proteinExistence type="predicted"/>
<dbReference type="RefSeq" id="WP_120335951.1">
    <property type="nucleotide sequence ID" value="NZ_MCAQ01000028.1"/>
</dbReference>
<keyword evidence="1" id="KW-0472">Membrane</keyword>
<evidence type="ECO:0000313" key="3">
    <source>
        <dbReference type="Proteomes" id="UP000286402"/>
    </source>
</evidence>
<evidence type="ECO:0000256" key="1">
    <source>
        <dbReference type="SAM" id="Phobius"/>
    </source>
</evidence>
<accession>A0A420FFT2</accession>
<dbReference type="Proteomes" id="UP000286402">
    <property type="component" value="Unassembled WGS sequence"/>
</dbReference>
<dbReference type="AlphaFoldDB" id="A0A420FFT2"/>
<dbReference type="EMBL" id="MCAQ01000028">
    <property type="protein sequence ID" value="RKF31711.1"/>
    <property type="molecule type" value="Genomic_DNA"/>
</dbReference>
<reference evidence="2 3" key="1">
    <citation type="submission" date="2016-07" db="EMBL/GenBank/DDBJ databases">
        <title>Genome analysis of Sphingobacterium siyangense T12B17.</title>
        <authorList>
            <person name="Xu D."/>
            <person name="Su Y."/>
            <person name="Zheng S."/>
        </authorList>
    </citation>
    <scope>NUCLEOTIDE SEQUENCE [LARGE SCALE GENOMIC DNA]</scope>
    <source>
        <strain evidence="2 3">T12B17</strain>
    </source>
</reference>
<comment type="caution">
    <text evidence="2">The sequence shown here is derived from an EMBL/GenBank/DDBJ whole genome shotgun (WGS) entry which is preliminary data.</text>
</comment>
<feature type="transmembrane region" description="Helical" evidence="1">
    <location>
        <begin position="159"/>
        <end position="180"/>
    </location>
</feature>